<proteinExistence type="predicted"/>
<dbReference type="AlphaFoldDB" id="A0A3L6RFL3"/>
<accession>A0A3L6RFL3</accession>
<protein>
    <submittedName>
        <fullName evidence="1">Uncharacterized protein</fullName>
    </submittedName>
</protein>
<reference evidence="2" key="1">
    <citation type="journal article" date="2019" name="Nat. Commun.">
        <title>The genome of broomcorn millet.</title>
        <authorList>
            <person name="Zou C."/>
            <person name="Miki D."/>
            <person name="Li D."/>
            <person name="Tang Q."/>
            <person name="Xiao L."/>
            <person name="Rajput S."/>
            <person name="Deng P."/>
            <person name="Jia W."/>
            <person name="Huang R."/>
            <person name="Zhang M."/>
            <person name="Sun Y."/>
            <person name="Hu J."/>
            <person name="Fu X."/>
            <person name="Schnable P.S."/>
            <person name="Li F."/>
            <person name="Zhang H."/>
            <person name="Feng B."/>
            <person name="Zhu X."/>
            <person name="Liu R."/>
            <person name="Schnable J.C."/>
            <person name="Zhu J.-K."/>
            <person name="Zhang H."/>
        </authorList>
    </citation>
    <scope>NUCLEOTIDE SEQUENCE [LARGE SCALE GENOMIC DNA]</scope>
</reference>
<gene>
    <name evidence="1" type="ORF">C2845_PM13G01850</name>
</gene>
<dbReference type="Proteomes" id="UP000275267">
    <property type="component" value="Unassembled WGS sequence"/>
</dbReference>
<evidence type="ECO:0000313" key="2">
    <source>
        <dbReference type="Proteomes" id="UP000275267"/>
    </source>
</evidence>
<organism evidence="1 2">
    <name type="scientific">Panicum miliaceum</name>
    <name type="common">Proso millet</name>
    <name type="synonym">Broomcorn millet</name>
    <dbReference type="NCBI Taxonomy" id="4540"/>
    <lineage>
        <taxon>Eukaryota</taxon>
        <taxon>Viridiplantae</taxon>
        <taxon>Streptophyta</taxon>
        <taxon>Embryophyta</taxon>
        <taxon>Tracheophyta</taxon>
        <taxon>Spermatophyta</taxon>
        <taxon>Magnoliopsida</taxon>
        <taxon>Liliopsida</taxon>
        <taxon>Poales</taxon>
        <taxon>Poaceae</taxon>
        <taxon>PACMAD clade</taxon>
        <taxon>Panicoideae</taxon>
        <taxon>Panicodae</taxon>
        <taxon>Paniceae</taxon>
        <taxon>Panicinae</taxon>
        <taxon>Panicum</taxon>
        <taxon>Panicum sect. Panicum</taxon>
    </lineage>
</organism>
<name>A0A3L6RFL3_PANMI</name>
<dbReference type="EMBL" id="PQIB02000008">
    <property type="protein sequence ID" value="RLN03359.1"/>
    <property type="molecule type" value="Genomic_DNA"/>
</dbReference>
<evidence type="ECO:0000313" key="1">
    <source>
        <dbReference type="EMBL" id="RLN03359.1"/>
    </source>
</evidence>
<sequence>MVSSMTWFQNFIISILINFQHTGSKLATFLSPWLKHKKRNSGGGMYLVAPDNMNHDHHVGEGDEPLWIVEGDEDVVIHFVAESPIADECNREVAERHNDIGDDNSLPHRFLRRHLWCRRDGGLDL</sequence>
<comment type="caution">
    <text evidence="1">The sequence shown here is derived from an EMBL/GenBank/DDBJ whole genome shotgun (WGS) entry which is preliminary data.</text>
</comment>
<keyword evidence="2" id="KW-1185">Reference proteome</keyword>